<dbReference type="OMA" id="HRVERMK"/>
<dbReference type="AlphaFoldDB" id="A0A8W8L0D0"/>
<accession>A0A8W8L0D0</accession>
<dbReference type="PANTHER" id="PTHR47231:SF1">
    <property type="entry name" value="CILIA- AND FLAGELLA-ASSOCIATED PROTEIN HOATZ"/>
    <property type="match status" value="1"/>
</dbReference>
<sequence>MAAPTAIDLTNSGHFTEFSGSSPEDISYAKTFWQSVQLQPPMESRLVSSDIKQRLRVAPSGIHTVNHSAVMTGVPKTNDKVLNDFMMRAKTLERLEEYRVIQKYAHEREQDIQLLHKHREERKMKEEISRGKGLKKKKVEEAFMRSQSEADLIEETPEEQLRQLDEFEAARFGSRDSDSD</sequence>
<dbReference type="GO" id="GO:0060271">
    <property type="term" value="P:cilium assembly"/>
    <property type="evidence" value="ECO:0007669"/>
    <property type="project" value="InterPro"/>
</dbReference>
<dbReference type="Pfam" id="PF17664">
    <property type="entry name" value="HOATZ-like"/>
    <property type="match status" value="1"/>
</dbReference>
<dbReference type="InterPro" id="IPR040681">
    <property type="entry name" value="HOATZ-like"/>
</dbReference>
<protein>
    <recommendedName>
        <fullName evidence="2">Cilia- and flagella-associated protein HOATZ</fullName>
    </recommendedName>
</protein>
<dbReference type="PANTHER" id="PTHR47231">
    <property type="entry name" value="UPF0722 PROTEIN C11ORF88"/>
    <property type="match status" value="1"/>
</dbReference>
<proteinExistence type="inferred from homology"/>
<dbReference type="EnsemblMetazoa" id="G26068.2">
    <property type="protein sequence ID" value="G26068.2:cds"/>
    <property type="gene ID" value="G26068"/>
</dbReference>
<comment type="similarity">
    <text evidence="1">Belongs to the HOATZ family.</text>
</comment>
<organism evidence="3 4">
    <name type="scientific">Magallana gigas</name>
    <name type="common">Pacific oyster</name>
    <name type="synonym">Crassostrea gigas</name>
    <dbReference type="NCBI Taxonomy" id="29159"/>
    <lineage>
        <taxon>Eukaryota</taxon>
        <taxon>Metazoa</taxon>
        <taxon>Spiralia</taxon>
        <taxon>Lophotrochozoa</taxon>
        <taxon>Mollusca</taxon>
        <taxon>Bivalvia</taxon>
        <taxon>Autobranchia</taxon>
        <taxon>Pteriomorphia</taxon>
        <taxon>Ostreida</taxon>
        <taxon>Ostreoidea</taxon>
        <taxon>Ostreidae</taxon>
        <taxon>Magallana</taxon>
    </lineage>
</organism>
<keyword evidence="4" id="KW-1185">Reference proteome</keyword>
<evidence type="ECO:0000313" key="4">
    <source>
        <dbReference type="Proteomes" id="UP000005408"/>
    </source>
</evidence>
<evidence type="ECO:0000313" key="3">
    <source>
        <dbReference type="EnsemblMetazoa" id="G26068.2:cds"/>
    </source>
</evidence>
<evidence type="ECO:0000256" key="2">
    <source>
        <dbReference type="ARBA" id="ARBA00023657"/>
    </source>
</evidence>
<reference evidence="3" key="1">
    <citation type="submission" date="2022-08" db="UniProtKB">
        <authorList>
            <consortium name="EnsemblMetazoa"/>
        </authorList>
    </citation>
    <scope>IDENTIFICATION</scope>
    <source>
        <strain evidence="3">05x7-T-G4-1.051#20</strain>
    </source>
</reference>
<name>A0A8W8L0D0_MAGGI</name>
<dbReference type="Proteomes" id="UP000005408">
    <property type="component" value="Unassembled WGS sequence"/>
</dbReference>
<evidence type="ECO:0000256" key="1">
    <source>
        <dbReference type="ARBA" id="ARBA00023451"/>
    </source>
</evidence>
<dbReference type="OrthoDB" id="10004365at2759"/>